<organism evidence="1 2">
    <name type="scientific">Fibrella aquatilis</name>
    <dbReference type="NCBI Taxonomy" id="2817059"/>
    <lineage>
        <taxon>Bacteria</taxon>
        <taxon>Pseudomonadati</taxon>
        <taxon>Bacteroidota</taxon>
        <taxon>Cytophagia</taxon>
        <taxon>Cytophagales</taxon>
        <taxon>Spirosomataceae</taxon>
        <taxon>Fibrella</taxon>
    </lineage>
</organism>
<dbReference type="PROSITE" id="PS51257">
    <property type="entry name" value="PROKAR_LIPOPROTEIN"/>
    <property type="match status" value="1"/>
</dbReference>
<dbReference type="Gene3D" id="3.40.390.10">
    <property type="entry name" value="Collagenase (Catalytic Domain)"/>
    <property type="match status" value="1"/>
</dbReference>
<name>A0A939G7Q5_9BACT</name>
<keyword evidence="1" id="KW-0378">Hydrolase</keyword>
<comment type="caution">
    <text evidence="1">The sequence shown here is derived from an EMBL/GenBank/DDBJ whole genome shotgun (WGS) entry which is preliminary data.</text>
</comment>
<dbReference type="InterPro" id="IPR024653">
    <property type="entry name" value="Peptidase_M10/M27/M57"/>
</dbReference>
<reference evidence="1 2" key="1">
    <citation type="submission" date="2021-03" db="EMBL/GenBank/DDBJ databases">
        <title>Fibrella sp. HMF5036 genome sequencing and assembly.</title>
        <authorList>
            <person name="Kang H."/>
            <person name="Kim H."/>
            <person name="Bae S."/>
            <person name="Joh K."/>
        </authorList>
    </citation>
    <scope>NUCLEOTIDE SEQUENCE [LARGE SCALE GENOMIC DNA]</scope>
    <source>
        <strain evidence="1 2">HMF5036</strain>
    </source>
</reference>
<dbReference type="RefSeq" id="WP_207335665.1">
    <property type="nucleotide sequence ID" value="NZ_JAFMYU010000008.1"/>
</dbReference>
<dbReference type="GO" id="GO:0006508">
    <property type="term" value="P:proteolysis"/>
    <property type="evidence" value="ECO:0007669"/>
    <property type="project" value="UniProtKB-KW"/>
</dbReference>
<dbReference type="EMBL" id="JAFMYU010000008">
    <property type="protein sequence ID" value="MBO0931697.1"/>
    <property type="molecule type" value="Genomic_DNA"/>
</dbReference>
<dbReference type="Proteomes" id="UP000664795">
    <property type="component" value="Unassembled WGS sequence"/>
</dbReference>
<dbReference type="InterPro" id="IPR024079">
    <property type="entry name" value="MetalloPept_cat_dom_sf"/>
</dbReference>
<sequence>MKRFTLYLTVLVAGGMLYACQPIQEEAPISLTDIDPALEANVRALGFGTTGMQRVAGGYVVENDIFLDEHQLSNAKQMQLTRVGNEEQYRTTNLVTSLPRTITVSLAAGLPSGYAQALDIAVGRYNAEKLQVKFTRVSSGGTIQFVAAPSGSTYLASAGFPSGGNPYNQVRVNTSYLTATSDATKLNNYASIFAHEMGHCIGFRHTDYMNRAYSCGGSAVNEGASSVGAILIPGTPSTADANSWMLACIGSTTNRPFNANDKIALNYLY</sequence>
<dbReference type="GO" id="GO:0008237">
    <property type="term" value="F:metallopeptidase activity"/>
    <property type="evidence" value="ECO:0007669"/>
    <property type="project" value="InterPro"/>
</dbReference>
<keyword evidence="2" id="KW-1185">Reference proteome</keyword>
<accession>A0A939G7Q5</accession>
<evidence type="ECO:0000313" key="2">
    <source>
        <dbReference type="Proteomes" id="UP000664795"/>
    </source>
</evidence>
<dbReference type="SUPFAM" id="SSF55486">
    <property type="entry name" value="Metalloproteases ('zincins'), catalytic domain"/>
    <property type="match status" value="1"/>
</dbReference>
<dbReference type="Pfam" id="PF12388">
    <property type="entry name" value="Peptidase_M57"/>
    <property type="match status" value="1"/>
</dbReference>
<dbReference type="AlphaFoldDB" id="A0A939G7Q5"/>
<protein>
    <submittedName>
        <fullName evidence="1">Protease</fullName>
    </submittedName>
</protein>
<keyword evidence="1" id="KW-0645">Protease</keyword>
<gene>
    <name evidence="1" type="ORF">J2I48_11860</name>
</gene>
<proteinExistence type="predicted"/>
<evidence type="ECO:0000313" key="1">
    <source>
        <dbReference type="EMBL" id="MBO0931697.1"/>
    </source>
</evidence>